<comment type="subcellular location">
    <subcellularLocation>
        <location evidence="8">Cytoplasm</location>
    </subcellularLocation>
</comment>
<evidence type="ECO:0000256" key="4">
    <source>
        <dbReference type="ARBA" id="ARBA00023002"/>
    </source>
</evidence>
<protein>
    <recommendedName>
        <fullName evidence="8">Ferritin</fullName>
        <ecNumber evidence="8">1.16.3.2</ecNumber>
    </recommendedName>
</protein>
<evidence type="ECO:0000313" key="10">
    <source>
        <dbReference type="EMBL" id="WKN34934.1"/>
    </source>
</evidence>
<dbReference type="EC" id="1.16.3.2" evidence="8"/>
<evidence type="ECO:0000256" key="7">
    <source>
        <dbReference type="PIRSR" id="PIRSR601519-1"/>
    </source>
</evidence>
<organism evidence="10">
    <name type="scientific">Roseihalotalea indica</name>
    <dbReference type="NCBI Taxonomy" id="2867963"/>
    <lineage>
        <taxon>Bacteria</taxon>
        <taxon>Pseudomonadati</taxon>
        <taxon>Bacteroidota</taxon>
        <taxon>Cytophagia</taxon>
        <taxon>Cytophagales</taxon>
        <taxon>Catalimonadaceae</taxon>
        <taxon>Roseihalotalea</taxon>
    </lineage>
</organism>
<comment type="catalytic activity">
    <reaction evidence="8">
        <text>4 Fe(2+) + O2 + 6 H2O = 4 iron(III) oxide-hydroxide + 12 H(+)</text>
        <dbReference type="Rhea" id="RHEA:11972"/>
        <dbReference type="ChEBI" id="CHEBI:15377"/>
        <dbReference type="ChEBI" id="CHEBI:15378"/>
        <dbReference type="ChEBI" id="CHEBI:15379"/>
        <dbReference type="ChEBI" id="CHEBI:29033"/>
        <dbReference type="ChEBI" id="CHEBI:78619"/>
        <dbReference type="EC" id="1.16.3.2"/>
    </reaction>
</comment>
<evidence type="ECO:0000256" key="8">
    <source>
        <dbReference type="RuleBase" id="RU361145"/>
    </source>
</evidence>
<sequence length="179" mass="20634">MKDLLRQRISIKPEVIDILNHQIKMEATASASYLAMAAWCDQHGWEYSAAHFYKQSDEERMHMLKLFRYVSDMGAAAVSPQIGEVQHDFNSLREVFETALDNEIQVTESISRIIEACRKASDFATESFMQWYVQEQVEEEFVARRALELFDIMGTSGTDLVLLDERIPKITYKEADGEV</sequence>
<dbReference type="PROSITE" id="PS50905">
    <property type="entry name" value="FERRITIN_LIKE"/>
    <property type="match status" value="1"/>
</dbReference>
<keyword evidence="4" id="KW-0560">Oxidoreductase</keyword>
<evidence type="ECO:0000256" key="2">
    <source>
        <dbReference type="ARBA" id="ARBA00022434"/>
    </source>
</evidence>
<feature type="binding site" evidence="7">
    <location>
        <position position="62"/>
    </location>
    <ligand>
        <name>Fe cation</name>
        <dbReference type="ChEBI" id="CHEBI:24875"/>
        <label>1</label>
    </ligand>
</feature>
<dbReference type="InterPro" id="IPR041719">
    <property type="entry name" value="Ferritin_prok"/>
</dbReference>
<comment type="function">
    <text evidence="8">Iron-storage protein.</text>
</comment>
<feature type="domain" description="Ferritin-like diiron" evidence="9">
    <location>
        <begin position="9"/>
        <end position="154"/>
    </location>
</feature>
<dbReference type="PANTHER" id="PTHR11431">
    <property type="entry name" value="FERRITIN"/>
    <property type="match status" value="1"/>
</dbReference>
<dbReference type="GO" id="GO:0008198">
    <property type="term" value="F:ferrous iron binding"/>
    <property type="evidence" value="ECO:0007669"/>
    <property type="project" value="TreeGrafter"/>
</dbReference>
<dbReference type="GO" id="GO:0006879">
    <property type="term" value="P:intracellular iron ion homeostasis"/>
    <property type="evidence" value="ECO:0007669"/>
    <property type="project" value="UniProtKB-KW"/>
</dbReference>
<dbReference type="PANTHER" id="PTHR11431:SF127">
    <property type="entry name" value="BACTERIAL NON-HEME FERRITIN"/>
    <property type="match status" value="1"/>
</dbReference>
<reference evidence="10" key="2">
    <citation type="journal article" date="2024" name="Antonie Van Leeuwenhoek">
        <title>Roseihalotalea indica gen. nov., sp. nov., a halophilic Bacteroidetes from mesopelagic Southwest Indian Ocean with higher carbohydrate metabolic potential.</title>
        <authorList>
            <person name="Chen B."/>
            <person name="Zhang M."/>
            <person name="Lin D."/>
            <person name="Ye J."/>
            <person name="Tang K."/>
        </authorList>
    </citation>
    <scope>NUCLEOTIDE SEQUENCE</scope>
    <source>
        <strain evidence="10">TK19036</strain>
    </source>
</reference>
<dbReference type="InterPro" id="IPR001519">
    <property type="entry name" value="Ferritin"/>
</dbReference>
<dbReference type="CDD" id="cd01055">
    <property type="entry name" value="Nonheme_Ferritin"/>
    <property type="match status" value="1"/>
</dbReference>
<comment type="function">
    <text evidence="6">May alleviate iron toxicity in the presence of oxygen.</text>
</comment>
<keyword evidence="8" id="KW-0963">Cytoplasm</keyword>
<dbReference type="GO" id="GO:0016491">
    <property type="term" value="F:oxidoreductase activity"/>
    <property type="evidence" value="ECO:0007669"/>
    <property type="project" value="UniProtKB-KW"/>
</dbReference>
<dbReference type="InterPro" id="IPR008331">
    <property type="entry name" value="Ferritin_DPS_dom"/>
</dbReference>
<dbReference type="GO" id="GO:0042802">
    <property type="term" value="F:identical protein binding"/>
    <property type="evidence" value="ECO:0007669"/>
    <property type="project" value="UniProtKB-ARBA"/>
</dbReference>
<dbReference type="GO" id="GO:0006826">
    <property type="term" value="P:iron ion transport"/>
    <property type="evidence" value="ECO:0007669"/>
    <property type="project" value="InterPro"/>
</dbReference>
<dbReference type="AlphaFoldDB" id="A0AA49GPM4"/>
<feature type="binding site" evidence="7">
    <location>
        <position position="136"/>
    </location>
    <ligand>
        <name>Fe cation</name>
        <dbReference type="ChEBI" id="CHEBI:24875"/>
        <label>1</label>
    </ligand>
</feature>
<name>A0AA49GPM4_9BACT</name>
<reference evidence="10" key="1">
    <citation type="journal article" date="2023" name="Comput. Struct. Biotechnol. J.">
        <title>Discovery of a novel marine Bacteroidetes with a rich repertoire of carbohydrate-active enzymes.</title>
        <authorList>
            <person name="Chen B."/>
            <person name="Liu G."/>
            <person name="Chen Q."/>
            <person name="Wang H."/>
            <person name="Liu L."/>
            <person name="Tang K."/>
        </authorList>
    </citation>
    <scope>NUCLEOTIDE SEQUENCE</scope>
    <source>
        <strain evidence="10">TK19036</strain>
    </source>
</reference>
<accession>A0AA49GPM4</accession>
<proteinExistence type="inferred from homology"/>
<dbReference type="FunFam" id="1.20.1260.10:FF:000001">
    <property type="entry name" value="Non-heme ferritin"/>
    <property type="match status" value="1"/>
</dbReference>
<dbReference type="Pfam" id="PF00210">
    <property type="entry name" value="Ferritin"/>
    <property type="match status" value="1"/>
</dbReference>
<feature type="binding site" evidence="7">
    <location>
        <position position="103"/>
    </location>
    <ligand>
        <name>Fe cation</name>
        <dbReference type="ChEBI" id="CHEBI:24875"/>
        <label>1</label>
    </ligand>
</feature>
<gene>
    <name evidence="10" type="ORF">K4G66_21395</name>
</gene>
<evidence type="ECO:0000256" key="5">
    <source>
        <dbReference type="ARBA" id="ARBA00023004"/>
    </source>
</evidence>
<feature type="binding site" evidence="7">
    <location>
        <position position="26"/>
    </location>
    <ligand>
        <name>Fe cation</name>
        <dbReference type="ChEBI" id="CHEBI:24875"/>
        <label>1</label>
    </ligand>
</feature>
<dbReference type="Gene3D" id="1.20.1260.10">
    <property type="match status" value="1"/>
</dbReference>
<dbReference type="GO" id="GO:0005737">
    <property type="term" value="C:cytoplasm"/>
    <property type="evidence" value="ECO:0007669"/>
    <property type="project" value="UniProtKB-SubCell"/>
</dbReference>
<dbReference type="SUPFAM" id="SSF47240">
    <property type="entry name" value="Ferritin-like"/>
    <property type="match status" value="1"/>
</dbReference>
<keyword evidence="5 7" id="KW-0408">Iron</keyword>
<keyword evidence="2 8" id="KW-0409">Iron storage</keyword>
<evidence type="ECO:0000256" key="6">
    <source>
        <dbReference type="ARBA" id="ARBA00054546"/>
    </source>
</evidence>
<dbReference type="InterPro" id="IPR012347">
    <property type="entry name" value="Ferritin-like"/>
</dbReference>
<evidence type="ECO:0000259" key="9">
    <source>
        <dbReference type="PROSITE" id="PS50905"/>
    </source>
</evidence>
<evidence type="ECO:0000256" key="1">
    <source>
        <dbReference type="ARBA" id="ARBA00006950"/>
    </source>
</evidence>
<dbReference type="InterPro" id="IPR009040">
    <property type="entry name" value="Ferritin-like_diiron"/>
</dbReference>
<keyword evidence="3 7" id="KW-0479">Metal-binding</keyword>
<evidence type="ECO:0000256" key="3">
    <source>
        <dbReference type="ARBA" id="ARBA00022723"/>
    </source>
</evidence>
<comment type="similarity">
    <text evidence="1 8">Belongs to the ferritin family. Prokaryotic subfamily.</text>
</comment>
<dbReference type="EMBL" id="CP120682">
    <property type="protein sequence ID" value="WKN34934.1"/>
    <property type="molecule type" value="Genomic_DNA"/>
</dbReference>
<feature type="binding site" evidence="7">
    <location>
        <position position="59"/>
    </location>
    <ligand>
        <name>Fe cation</name>
        <dbReference type="ChEBI" id="CHEBI:24875"/>
        <label>1</label>
    </ligand>
</feature>
<dbReference type="InterPro" id="IPR009078">
    <property type="entry name" value="Ferritin-like_SF"/>
</dbReference>
<dbReference type="GO" id="GO:0008199">
    <property type="term" value="F:ferric iron binding"/>
    <property type="evidence" value="ECO:0007669"/>
    <property type="project" value="InterPro"/>
</dbReference>